<reference evidence="2 3" key="1">
    <citation type="journal article" date="2010" name="Stand. Genomic Sci.">
        <title>Complete genome sequence of Haliangium ochraceum type strain (SMP-2).</title>
        <authorList>
            <consortium name="US DOE Joint Genome Institute (JGI-PGF)"/>
            <person name="Ivanova N."/>
            <person name="Daum C."/>
            <person name="Lang E."/>
            <person name="Abt B."/>
            <person name="Kopitz M."/>
            <person name="Saunders E."/>
            <person name="Lapidus A."/>
            <person name="Lucas S."/>
            <person name="Glavina Del Rio T."/>
            <person name="Nolan M."/>
            <person name="Tice H."/>
            <person name="Copeland A."/>
            <person name="Cheng J.F."/>
            <person name="Chen F."/>
            <person name="Bruce D."/>
            <person name="Goodwin L."/>
            <person name="Pitluck S."/>
            <person name="Mavromatis K."/>
            <person name="Pati A."/>
            <person name="Mikhailova N."/>
            <person name="Chen A."/>
            <person name="Palaniappan K."/>
            <person name="Land M."/>
            <person name="Hauser L."/>
            <person name="Chang Y.J."/>
            <person name="Jeffries C.D."/>
            <person name="Detter J.C."/>
            <person name="Brettin T."/>
            <person name="Rohde M."/>
            <person name="Goker M."/>
            <person name="Bristow J."/>
            <person name="Markowitz V."/>
            <person name="Eisen J.A."/>
            <person name="Hugenholtz P."/>
            <person name="Kyrpides N.C."/>
            <person name="Klenk H.P."/>
        </authorList>
    </citation>
    <scope>NUCLEOTIDE SEQUENCE [LARGE SCALE GENOMIC DNA]</scope>
    <source>
        <strain evidence="3">DSM 14365 / CIP 107738 / JCM 11303 / AJ 13395 / SMP-2</strain>
    </source>
</reference>
<dbReference type="KEGG" id="hoh:Hoch_5637"/>
<dbReference type="Proteomes" id="UP000001880">
    <property type="component" value="Chromosome"/>
</dbReference>
<organism evidence="2 3">
    <name type="scientific">Haliangium ochraceum (strain DSM 14365 / JCM 11303 / SMP-2)</name>
    <dbReference type="NCBI Taxonomy" id="502025"/>
    <lineage>
        <taxon>Bacteria</taxon>
        <taxon>Pseudomonadati</taxon>
        <taxon>Myxococcota</taxon>
        <taxon>Polyangia</taxon>
        <taxon>Haliangiales</taxon>
        <taxon>Kofleriaceae</taxon>
        <taxon>Haliangium</taxon>
    </lineage>
</organism>
<gene>
    <name evidence="2" type="ordered locus">Hoch_5637</name>
</gene>
<evidence type="ECO:0000313" key="2">
    <source>
        <dbReference type="EMBL" id="ACY18114.1"/>
    </source>
</evidence>
<dbReference type="AlphaFoldDB" id="D0LG89"/>
<dbReference type="RefSeq" id="WP_012830706.1">
    <property type="nucleotide sequence ID" value="NC_013440.1"/>
</dbReference>
<feature type="signal peptide" evidence="1">
    <location>
        <begin position="1"/>
        <end position="24"/>
    </location>
</feature>
<feature type="chain" id="PRO_5003010045" description="Outer membrane protein beta-barrel domain-containing protein" evidence="1">
    <location>
        <begin position="25"/>
        <end position="194"/>
    </location>
</feature>
<evidence type="ECO:0008006" key="4">
    <source>
        <dbReference type="Google" id="ProtNLM"/>
    </source>
</evidence>
<name>D0LG89_HALO1</name>
<evidence type="ECO:0000313" key="3">
    <source>
        <dbReference type="Proteomes" id="UP000001880"/>
    </source>
</evidence>
<accession>D0LG89</accession>
<dbReference type="HOGENOM" id="CLU_1400782_0_0_7"/>
<keyword evidence="1" id="KW-0732">Signal</keyword>
<keyword evidence="3" id="KW-1185">Reference proteome</keyword>
<dbReference type="STRING" id="502025.Hoch_5637"/>
<sequence length="194" mass="20669">MNRAIISLVTLVAALSLSSRPAEAKCPTDGSPSREVCKYWSTLLTPALAGFAYIPGAAGQGPWLGGGMRLGVFTWSDNADRLGPGQGRLFFDLGLLVSGEEDTARMSLFRLGFQLSFEGNASRTWLIPYYGGAMGRTGEESLGVHWFGEAMLGVHALYTPNVQIDLEGGYIVPFSDVDAMSGAAAQLALSLTLW</sequence>
<proteinExistence type="predicted"/>
<evidence type="ECO:0000256" key="1">
    <source>
        <dbReference type="SAM" id="SignalP"/>
    </source>
</evidence>
<protein>
    <recommendedName>
        <fullName evidence="4">Outer membrane protein beta-barrel domain-containing protein</fullName>
    </recommendedName>
</protein>
<dbReference type="EMBL" id="CP001804">
    <property type="protein sequence ID" value="ACY18114.1"/>
    <property type="molecule type" value="Genomic_DNA"/>
</dbReference>